<evidence type="ECO:0000313" key="2">
    <source>
        <dbReference type="EMBL" id="SEO82663.1"/>
    </source>
</evidence>
<dbReference type="CDD" id="cd05018">
    <property type="entry name" value="CoxG"/>
    <property type="match status" value="1"/>
</dbReference>
<accession>A0A1H8SWU4</accession>
<dbReference type="InterPro" id="IPR023393">
    <property type="entry name" value="START-like_dom_sf"/>
</dbReference>
<dbReference type="Pfam" id="PF06240">
    <property type="entry name" value="COXG"/>
    <property type="match status" value="1"/>
</dbReference>
<sequence>MDIRGEYDIPADRDTVWQAINDPDVLRDCIPGCDALTPTDDGSGFDATVTAKVGPVKATLNGTVTLTDVEEAQRYTIVGEGKGAAGFAKLTAPVTLEDNADGGTRLTYTAQAQLGGKLAQLGSRLVQSTARKYADQFFSALNARLSSGEAEAGADDEAGAATQGEGGGNTWLIYGGVGLAVLILLLLFLR</sequence>
<gene>
    <name evidence="2" type="ORF">SAMN04488052_103229</name>
</gene>
<keyword evidence="1" id="KW-1133">Transmembrane helix</keyword>
<dbReference type="EMBL" id="FOEG01000003">
    <property type="protein sequence ID" value="SEO82663.1"/>
    <property type="molecule type" value="Genomic_DNA"/>
</dbReference>
<keyword evidence="3" id="KW-1185">Reference proteome</keyword>
<feature type="transmembrane region" description="Helical" evidence="1">
    <location>
        <begin position="171"/>
        <end position="189"/>
    </location>
</feature>
<dbReference type="PANTHER" id="PTHR38588">
    <property type="entry name" value="BLL0334 PROTEIN"/>
    <property type="match status" value="1"/>
</dbReference>
<dbReference type="Proteomes" id="UP000199657">
    <property type="component" value="Unassembled WGS sequence"/>
</dbReference>
<proteinExistence type="predicted"/>
<dbReference type="PANTHER" id="PTHR38588:SF1">
    <property type="entry name" value="BLL0334 PROTEIN"/>
    <property type="match status" value="1"/>
</dbReference>
<protein>
    <recommendedName>
        <fullName evidence="4">Carbon monoxide dehydrogenase subunit G</fullName>
    </recommendedName>
</protein>
<evidence type="ECO:0000313" key="3">
    <source>
        <dbReference type="Proteomes" id="UP000199657"/>
    </source>
</evidence>
<dbReference type="InterPro" id="IPR010419">
    <property type="entry name" value="CO_DH_gsu"/>
</dbReference>
<dbReference type="STRING" id="406100.SAMN04488052_103229"/>
<dbReference type="Gene3D" id="3.30.530.20">
    <property type="match status" value="1"/>
</dbReference>
<reference evidence="2 3" key="1">
    <citation type="submission" date="2016-10" db="EMBL/GenBank/DDBJ databases">
        <authorList>
            <person name="de Groot N.N."/>
        </authorList>
    </citation>
    <scope>NUCLEOTIDE SEQUENCE [LARGE SCALE GENOMIC DNA]</scope>
    <source>
        <strain evidence="2 3">CGMCC 1.6291</strain>
    </source>
</reference>
<keyword evidence="1" id="KW-0472">Membrane</keyword>
<dbReference type="SUPFAM" id="SSF55961">
    <property type="entry name" value="Bet v1-like"/>
    <property type="match status" value="1"/>
</dbReference>
<dbReference type="OrthoDB" id="6177861at2"/>
<evidence type="ECO:0000256" key="1">
    <source>
        <dbReference type="SAM" id="Phobius"/>
    </source>
</evidence>
<name>A0A1H8SWU4_9GAMM</name>
<evidence type="ECO:0008006" key="4">
    <source>
        <dbReference type="Google" id="ProtNLM"/>
    </source>
</evidence>
<organism evidence="2 3">
    <name type="scientific">Aquisalimonas asiatica</name>
    <dbReference type="NCBI Taxonomy" id="406100"/>
    <lineage>
        <taxon>Bacteria</taxon>
        <taxon>Pseudomonadati</taxon>
        <taxon>Pseudomonadota</taxon>
        <taxon>Gammaproteobacteria</taxon>
        <taxon>Chromatiales</taxon>
        <taxon>Ectothiorhodospiraceae</taxon>
        <taxon>Aquisalimonas</taxon>
    </lineage>
</organism>
<dbReference type="RefSeq" id="WP_091642532.1">
    <property type="nucleotide sequence ID" value="NZ_FOEG01000003.1"/>
</dbReference>
<dbReference type="AlphaFoldDB" id="A0A1H8SWU4"/>
<keyword evidence="1" id="KW-0812">Transmembrane</keyword>